<reference evidence="2 3" key="1">
    <citation type="submission" date="2016-05" db="EMBL/GenBank/DDBJ databases">
        <title>Genome sequencing of Acetobacter pasteurianus strain SRCM100623.</title>
        <authorList>
            <person name="Song Y.R."/>
        </authorList>
    </citation>
    <scope>NUCLEOTIDE SEQUENCE [LARGE SCALE GENOMIC DNA]</scope>
    <source>
        <strain evidence="2 3">SRCM100623</strain>
    </source>
</reference>
<organism evidence="2 3">
    <name type="scientific">Acetobacter pasteurianus</name>
    <name type="common">Acetobacter turbidans</name>
    <dbReference type="NCBI Taxonomy" id="438"/>
    <lineage>
        <taxon>Bacteria</taxon>
        <taxon>Pseudomonadati</taxon>
        <taxon>Pseudomonadota</taxon>
        <taxon>Alphaproteobacteria</taxon>
        <taxon>Acetobacterales</taxon>
        <taxon>Acetobacteraceae</taxon>
        <taxon>Acetobacter</taxon>
    </lineage>
</organism>
<comment type="caution">
    <text evidence="2">The sequence shown here is derived from an EMBL/GenBank/DDBJ whole genome shotgun (WGS) entry which is preliminary data.</text>
</comment>
<dbReference type="PATRIC" id="fig|438.15.peg.1091"/>
<keyword evidence="1" id="KW-0812">Transmembrane</keyword>
<feature type="transmembrane region" description="Helical" evidence="1">
    <location>
        <begin position="25"/>
        <end position="44"/>
    </location>
</feature>
<gene>
    <name evidence="2" type="ORF">SRCM100623_00946</name>
</gene>
<dbReference type="Proteomes" id="UP000093796">
    <property type="component" value="Unassembled WGS sequence"/>
</dbReference>
<protein>
    <submittedName>
        <fullName evidence="2">Uncharacterized protein</fullName>
    </submittedName>
</protein>
<evidence type="ECO:0000313" key="2">
    <source>
        <dbReference type="EMBL" id="OAZ72407.1"/>
    </source>
</evidence>
<proteinExistence type="predicted"/>
<accession>A0A1A0DCQ2</accession>
<dbReference type="AlphaFoldDB" id="A0A1A0DCQ2"/>
<evidence type="ECO:0000313" key="3">
    <source>
        <dbReference type="Proteomes" id="UP000093796"/>
    </source>
</evidence>
<name>A0A1A0DCQ2_ACEPA</name>
<keyword evidence="1" id="KW-1133">Transmembrane helix</keyword>
<sequence>MPKGFGIDLGSCGFGWSRKPPSLRLGFIAFYVFEHGLGVIVMGYRASLVVEREKAKNG</sequence>
<evidence type="ECO:0000256" key="1">
    <source>
        <dbReference type="SAM" id="Phobius"/>
    </source>
</evidence>
<dbReference type="EMBL" id="LYUD01000099">
    <property type="protein sequence ID" value="OAZ72407.1"/>
    <property type="molecule type" value="Genomic_DNA"/>
</dbReference>
<keyword evidence="1" id="KW-0472">Membrane</keyword>